<evidence type="ECO:0000313" key="1">
    <source>
        <dbReference type="EMBL" id="MDG3004012.1"/>
    </source>
</evidence>
<gene>
    <name evidence="1" type="ORF">PZE19_09530</name>
</gene>
<dbReference type="RefSeq" id="WP_277860374.1">
    <property type="nucleotide sequence ID" value="NZ_JARRAG010000002.1"/>
</dbReference>
<name>A0ABT6F8U9_9BACT</name>
<accession>A0ABT6F8U9</accession>
<evidence type="ECO:0000313" key="2">
    <source>
        <dbReference type="Proteomes" id="UP001216907"/>
    </source>
</evidence>
<evidence type="ECO:0008006" key="3">
    <source>
        <dbReference type="Google" id="ProtNLM"/>
    </source>
</evidence>
<dbReference type="EMBL" id="JARRAG010000002">
    <property type="protein sequence ID" value="MDG3004012.1"/>
    <property type="molecule type" value="Genomic_DNA"/>
</dbReference>
<proteinExistence type="predicted"/>
<reference evidence="1 2" key="1">
    <citation type="submission" date="2023-03" db="EMBL/GenBank/DDBJ databases">
        <title>Paludisphaera mucosa sp. nov. a novel planctomycete from northern fen.</title>
        <authorList>
            <person name="Ivanova A."/>
        </authorList>
    </citation>
    <scope>NUCLEOTIDE SEQUENCE [LARGE SCALE GENOMIC DNA]</scope>
    <source>
        <strain evidence="1 2">Pla2</strain>
    </source>
</reference>
<comment type="caution">
    <text evidence="1">The sequence shown here is derived from an EMBL/GenBank/DDBJ whole genome shotgun (WGS) entry which is preliminary data.</text>
</comment>
<dbReference type="Proteomes" id="UP001216907">
    <property type="component" value="Unassembled WGS sequence"/>
</dbReference>
<protein>
    <recommendedName>
        <fullName evidence="3">Cytochrome c domain-containing protein</fullName>
    </recommendedName>
</protein>
<sequence>MAQGFMAAGLVASCIAARADLPYDREPINYLTAEAHDPVAGLKRLVESKQVVLEKEGPQGYLRAVLRALDVPVSSQVLVFSKTSFQVTKISPRSPRALYFNDEVYVGFVQGSDTLEFSAVDPELGGVFYLIEQKADGPPEIERRTHDCLQCHVSGKTQDVPGHMVRSIQTDPTGRPVFSSGSFTSTHESPLKERWGGWYVTGKAGGQAHMGNVLTPPREKLEPLEVQSAGDVLDLAGRLSLKPYLSPHSDIVALLVLEHQVKMQNLITVANYQAKLAIQYAREISKAFGELEGTISESTARRYEGPAEQLVKYMLFVDEAPLAGRVEGSSAFAAEFAARGPRDPQGRSLRDFDLTTRLFKYPCSYLIYSKAFDALPAPVKERTYRRLWDVLTGKDPSPAFARRTPEERRAILEILLATKPGLPDYWRASP</sequence>
<keyword evidence="2" id="KW-1185">Reference proteome</keyword>
<organism evidence="1 2">
    <name type="scientific">Paludisphaera mucosa</name>
    <dbReference type="NCBI Taxonomy" id="3030827"/>
    <lineage>
        <taxon>Bacteria</taxon>
        <taxon>Pseudomonadati</taxon>
        <taxon>Planctomycetota</taxon>
        <taxon>Planctomycetia</taxon>
        <taxon>Isosphaerales</taxon>
        <taxon>Isosphaeraceae</taxon>
        <taxon>Paludisphaera</taxon>
    </lineage>
</organism>